<evidence type="ECO:0000313" key="2">
    <source>
        <dbReference type="EMBL" id="WGW05791.1"/>
    </source>
</evidence>
<evidence type="ECO:0000256" key="1">
    <source>
        <dbReference type="HAMAP-Rule" id="MF_02066"/>
    </source>
</evidence>
<comment type="similarity">
    <text evidence="1">Belongs to the CpoB family.</text>
</comment>
<comment type="function">
    <text evidence="1">Mediates coordination of peptidoglycan synthesis and outer membrane constriction during cell division.</text>
</comment>
<keyword evidence="3" id="KW-1185">Reference proteome</keyword>
<keyword evidence="1" id="KW-0732">Signal</keyword>
<keyword evidence="1" id="KW-0175">Coiled coil</keyword>
<keyword evidence="1" id="KW-0131">Cell cycle</keyword>
<dbReference type="InterPro" id="IPR011990">
    <property type="entry name" value="TPR-like_helical_dom_sf"/>
</dbReference>
<protein>
    <recommendedName>
        <fullName evidence="1">Cell division coordinator CpoB</fullName>
    </recommendedName>
</protein>
<evidence type="ECO:0000313" key="3">
    <source>
        <dbReference type="Proteomes" id="UP001241605"/>
    </source>
</evidence>
<keyword evidence="1" id="KW-0132">Cell division</keyword>
<dbReference type="EMBL" id="CP124616">
    <property type="protein sequence ID" value="WGW05791.1"/>
    <property type="molecule type" value="Genomic_DNA"/>
</dbReference>
<dbReference type="SUPFAM" id="SSF48452">
    <property type="entry name" value="TPR-like"/>
    <property type="match status" value="1"/>
</dbReference>
<name>A0ABY8QP33_9RHOB</name>
<reference evidence="2 3" key="1">
    <citation type="submission" date="2023-05" db="EMBL/GenBank/DDBJ databases">
        <title>YMD87, complete Genome.</title>
        <authorList>
            <person name="Zhang J."/>
            <person name="Xu X."/>
        </authorList>
    </citation>
    <scope>NUCLEOTIDE SEQUENCE [LARGE SCALE GENOMIC DNA]</scope>
    <source>
        <strain evidence="2 3">YMD87</strain>
    </source>
</reference>
<dbReference type="InterPro" id="IPR034706">
    <property type="entry name" value="CpoB"/>
</dbReference>
<feature type="chain" id="PRO_5044947817" description="Cell division coordinator CpoB" evidence="1">
    <location>
        <begin position="20"/>
        <end position="277"/>
    </location>
</feature>
<dbReference type="Gene3D" id="1.25.40.10">
    <property type="entry name" value="Tetratricopeptide repeat domain"/>
    <property type="match status" value="1"/>
</dbReference>
<dbReference type="RefSeq" id="WP_282302414.1">
    <property type="nucleotide sequence ID" value="NZ_CP124616.1"/>
</dbReference>
<feature type="signal peptide" evidence="1">
    <location>
        <begin position="1"/>
        <end position="19"/>
    </location>
</feature>
<dbReference type="Pfam" id="PF13432">
    <property type="entry name" value="TPR_16"/>
    <property type="match status" value="1"/>
</dbReference>
<proteinExistence type="inferred from homology"/>
<feature type="coiled-coil region" evidence="1">
    <location>
        <begin position="25"/>
        <end position="84"/>
    </location>
</feature>
<sequence precursor="true">MRRAVLALCVTLAAGLAQAQQSETLADIRQDIAILNGELQRLKQELNTTGSSGVAIGGSALDRLNAIEAELQRVTSKTEQLQFRIDTIVKDGTNRLGDLDFRVCEALPGCDLGTIGQTLPLGGEAVAAAPAQPATPPPGTDALPAHQGELAVSEEADFLAAQKALNDGDFAAAAQLFAQYREVYPMGPLEASALVAEGRALEGQGDIREAARRFLNAYSGFPDDPIAPEALWRLGTTLAALGSTPEACVTLAELGQRYPGSEYVQKAADSRAALGCQ</sequence>
<organism evidence="2 3">
    <name type="scientific">Tropicibacter oceani</name>
    <dbReference type="NCBI Taxonomy" id="3058420"/>
    <lineage>
        <taxon>Bacteria</taxon>
        <taxon>Pseudomonadati</taxon>
        <taxon>Pseudomonadota</taxon>
        <taxon>Alphaproteobacteria</taxon>
        <taxon>Rhodobacterales</taxon>
        <taxon>Roseobacteraceae</taxon>
        <taxon>Tropicibacter</taxon>
    </lineage>
</organism>
<accession>A0ABY8QP33</accession>
<comment type="subcellular location">
    <subcellularLocation>
        <location evidence="1">Periplasm</location>
    </subcellularLocation>
</comment>
<gene>
    <name evidence="1" type="primary">cpoB</name>
    <name evidence="2" type="ORF">QF118_05700</name>
</gene>
<keyword evidence="1" id="KW-0574">Periplasm</keyword>
<dbReference type="Proteomes" id="UP001241605">
    <property type="component" value="Chromosome"/>
</dbReference>
<dbReference type="HAMAP" id="MF_02066">
    <property type="entry name" value="CpoB"/>
    <property type="match status" value="1"/>
</dbReference>